<comment type="caution">
    <text evidence="1">The sequence shown here is derived from an EMBL/GenBank/DDBJ whole genome shotgun (WGS) entry which is preliminary data.</text>
</comment>
<dbReference type="AlphaFoldDB" id="A0ABD1DFF4"/>
<accession>A0ABD1DFF4</accession>
<dbReference type="Proteomes" id="UP001562425">
    <property type="component" value="Unassembled WGS sequence"/>
</dbReference>
<keyword evidence="2" id="KW-1185">Reference proteome</keyword>
<name>A0ABD1DFF4_CULPP</name>
<feature type="non-terminal residue" evidence="1">
    <location>
        <position position="1"/>
    </location>
</feature>
<protein>
    <submittedName>
        <fullName evidence="1">Uncharacterized protein</fullName>
    </submittedName>
</protein>
<organism evidence="1 2">
    <name type="scientific">Culex pipiens pipiens</name>
    <name type="common">Northern house mosquito</name>
    <dbReference type="NCBI Taxonomy" id="38569"/>
    <lineage>
        <taxon>Eukaryota</taxon>
        <taxon>Metazoa</taxon>
        <taxon>Ecdysozoa</taxon>
        <taxon>Arthropoda</taxon>
        <taxon>Hexapoda</taxon>
        <taxon>Insecta</taxon>
        <taxon>Pterygota</taxon>
        <taxon>Neoptera</taxon>
        <taxon>Endopterygota</taxon>
        <taxon>Diptera</taxon>
        <taxon>Nematocera</taxon>
        <taxon>Culicoidea</taxon>
        <taxon>Culicidae</taxon>
        <taxon>Culicinae</taxon>
        <taxon>Culicini</taxon>
        <taxon>Culex</taxon>
        <taxon>Culex</taxon>
    </lineage>
</organism>
<dbReference type="EMBL" id="JBEHCU010005906">
    <property type="protein sequence ID" value="KAL1398412.1"/>
    <property type="molecule type" value="Genomic_DNA"/>
</dbReference>
<gene>
    <name evidence="1" type="ORF">pipiens_008996</name>
</gene>
<evidence type="ECO:0000313" key="1">
    <source>
        <dbReference type="EMBL" id="KAL1398412.1"/>
    </source>
</evidence>
<sequence length="18" mass="1899">AILSISLSTLTSFVENGF</sequence>
<reference evidence="1 2" key="1">
    <citation type="submission" date="2024-05" db="EMBL/GenBank/DDBJ databases">
        <title>Culex pipiens pipiens assembly and annotation.</title>
        <authorList>
            <person name="Alout H."/>
            <person name="Durand T."/>
        </authorList>
    </citation>
    <scope>NUCLEOTIDE SEQUENCE [LARGE SCALE GENOMIC DNA]</scope>
    <source>
        <strain evidence="1">HA-2024</strain>
        <tissue evidence="1">Whole body</tissue>
    </source>
</reference>
<evidence type="ECO:0000313" key="2">
    <source>
        <dbReference type="Proteomes" id="UP001562425"/>
    </source>
</evidence>
<proteinExistence type="predicted"/>